<organism evidence="1 2">
    <name type="scientific">Pelagicoccus mobilis</name>
    <dbReference type="NCBI Taxonomy" id="415221"/>
    <lineage>
        <taxon>Bacteria</taxon>
        <taxon>Pseudomonadati</taxon>
        <taxon>Verrucomicrobiota</taxon>
        <taxon>Opitutia</taxon>
        <taxon>Puniceicoccales</taxon>
        <taxon>Pelagicoccaceae</taxon>
        <taxon>Pelagicoccus</taxon>
    </lineage>
</organism>
<evidence type="ECO:0000313" key="2">
    <source>
        <dbReference type="Proteomes" id="UP000617628"/>
    </source>
</evidence>
<dbReference type="EMBL" id="JAENIL010000128">
    <property type="protein sequence ID" value="MBK1880722.1"/>
    <property type="molecule type" value="Genomic_DNA"/>
</dbReference>
<dbReference type="Proteomes" id="UP000617628">
    <property type="component" value="Unassembled WGS sequence"/>
</dbReference>
<protein>
    <submittedName>
        <fullName evidence="1">Uncharacterized protein</fullName>
    </submittedName>
</protein>
<proteinExistence type="predicted"/>
<gene>
    <name evidence="1" type="ORF">JIN87_27820</name>
</gene>
<sequence length="166" mass="19054">MDFGVAFYTDSDLSSASATIREFSERLGRELDGIDFGTDVENVSIGLILVRTRQGYDENWFAEKKPRHRKLQKISLIDGGTKELRNIFSYYIKFTNEEIDAISTSASKAIEIFCIRLTDSLTNFETPSMKKRNFDLKKFRETILEFIRTEQNKSVVTTPDATRPTS</sequence>
<evidence type="ECO:0000313" key="1">
    <source>
        <dbReference type="EMBL" id="MBK1880722.1"/>
    </source>
</evidence>
<reference evidence="1" key="1">
    <citation type="submission" date="2021-01" db="EMBL/GenBank/DDBJ databases">
        <title>Modified the classification status of verrucomicrobia.</title>
        <authorList>
            <person name="Feng X."/>
        </authorList>
    </citation>
    <scope>NUCLEOTIDE SEQUENCE</scope>
    <source>
        <strain evidence="1">KCTC 13126</strain>
    </source>
</reference>
<name>A0A934S6P2_9BACT</name>
<keyword evidence="2" id="KW-1185">Reference proteome</keyword>
<dbReference type="RefSeq" id="WP_378924274.1">
    <property type="nucleotide sequence ID" value="NZ_JBHLTO010000024.1"/>
</dbReference>
<dbReference type="AlphaFoldDB" id="A0A934S6P2"/>
<comment type="caution">
    <text evidence="1">The sequence shown here is derived from an EMBL/GenBank/DDBJ whole genome shotgun (WGS) entry which is preliminary data.</text>
</comment>
<accession>A0A934S6P2</accession>